<evidence type="ECO:0000313" key="3">
    <source>
        <dbReference type="Proteomes" id="UP000327157"/>
    </source>
</evidence>
<accession>A0A5N5I0C3</accession>
<evidence type="ECO:0000256" key="1">
    <source>
        <dbReference type="SAM" id="MobiDB-lite"/>
    </source>
</evidence>
<reference evidence="3" key="2">
    <citation type="submission" date="2019-10" db="EMBL/GenBank/DDBJ databases">
        <title>A de novo genome assembly of a pear dwarfing rootstock.</title>
        <authorList>
            <person name="Wang F."/>
            <person name="Wang J."/>
            <person name="Li S."/>
            <person name="Zhang Y."/>
            <person name="Fang M."/>
            <person name="Ma L."/>
            <person name="Zhao Y."/>
            <person name="Jiang S."/>
        </authorList>
    </citation>
    <scope>NUCLEOTIDE SEQUENCE [LARGE SCALE GENOMIC DNA]</scope>
</reference>
<feature type="compositionally biased region" description="Polar residues" evidence="1">
    <location>
        <begin position="140"/>
        <end position="152"/>
    </location>
</feature>
<comment type="caution">
    <text evidence="2">The sequence shown here is derived from an EMBL/GenBank/DDBJ whole genome shotgun (WGS) entry which is preliminary data.</text>
</comment>
<protein>
    <submittedName>
        <fullName evidence="2">Phosphatidylinositol 4-kinase gamma 5-like</fullName>
    </submittedName>
</protein>
<name>A0A5N5I0C3_9ROSA</name>
<keyword evidence="2" id="KW-0418">Kinase</keyword>
<keyword evidence="2" id="KW-0808">Transferase</keyword>
<feature type="region of interest" description="Disordered" evidence="1">
    <location>
        <begin position="127"/>
        <end position="165"/>
    </location>
</feature>
<reference evidence="2 3" key="1">
    <citation type="submission" date="2019-09" db="EMBL/GenBank/DDBJ databases">
        <authorList>
            <person name="Ou C."/>
        </authorList>
    </citation>
    <scope>NUCLEOTIDE SEQUENCE [LARGE SCALE GENOMIC DNA]</scope>
    <source>
        <strain evidence="2">S2</strain>
        <tissue evidence="2">Leaf</tissue>
    </source>
</reference>
<dbReference type="Proteomes" id="UP000327157">
    <property type="component" value="Chromosome 6"/>
</dbReference>
<evidence type="ECO:0000313" key="2">
    <source>
        <dbReference type="EMBL" id="KAB2633645.1"/>
    </source>
</evidence>
<reference evidence="2 3" key="3">
    <citation type="submission" date="2019-11" db="EMBL/GenBank/DDBJ databases">
        <title>A de novo genome assembly of a pear dwarfing rootstock.</title>
        <authorList>
            <person name="Wang F."/>
            <person name="Wang J."/>
            <person name="Li S."/>
            <person name="Zhang Y."/>
            <person name="Fang M."/>
            <person name="Ma L."/>
            <person name="Zhao Y."/>
            <person name="Jiang S."/>
        </authorList>
    </citation>
    <scope>NUCLEOTIDE SEQUENCE [LARGE SCALE GENOMIC DNA]</scope>
    <source>
        <strain evidence="2">S2</strain>
        <tissue evidence="2">Leaf</tissue>
    </source>
</reference>
<proteinExistence type="predicted"/>
<dbReference type="GO" id="GO:0016301">
    <property type="term" value="F:kinase activity"/>
    <property type="evidence" value="ECO:0007669"/>
    <property type="project" value="UniProtKB-KW"/>
</dbReference>
<gene>
    <name evidence="2" type="ORF">D8674_029892</name>
</gene>
<organism evidence="2 3">
    <name type="scientific">Pyrus ussuriensis x Pyrus communis</name>
    <dbReference type="NCBI Taxonomy" id="2448454"/>
    <lineage>
        <taxon>Eukaryota</taxon>
        <taxon>Viridiplantae</taxon>
        <taxon>Streptophyta</taxon>
        <taxon>Embryophyta</taxon>
        <taxon>Tracheophyta</taxon>
        <taxon>Spermatophyta</taxon>
        <taxon>Magnoliopsida</taxon>
        <taxon>eudicotyledons</taxon>
        <taxon>Gunneridae</taxon>
        <taxon>Pentapetalae</taxon>
        <taxon>rosids</taxon>
        <taxon>fabids</taxon>
        <taxon>Rosales</taxon>
        <taxon>Rosaceae</taxon>
        <taxon>Amygdaloideae</taxon>
        <taxon>Maleae</taxon>
        <taxon>Pyrus</taxon>
    </lineage>
</organism>
<sequence length="229" mass="26042">MCLPFASDLSLMDYERDAVGDVAWSRGEFACGFAWSLRVRRGPWRCGGGLEEKPSELEAACLDARKNIAYSNLTNFEAEQGNEEFLFDMDCENAGILDPSHVTSSCFFDQVSYPFGSNRRNLLSKQDETLEEDEDRAEGITSQPNWHPTASKLSMPPKRTDVDGRSRRSFFTPPLATEASKNVVISSRSSLRYRNVDSFRIKKIRDQLKCRNKEEIVFFVFCFMLVASI</sequence>
<dbReference type="AlphaFoldDB" id="A0A5N5I0C3"/>
<keyword evidence="3" id="KW-1185">Reference proteome</keyword>
<dbReference type="EMBL" id="SMOL01000120">
    <property type="protein sequence ID" value="KAB2633645.1"/>
    <property type="molecule type" value="Genomic_DNA"/>
</dbReference>